<dbReference type="EMBL" id="CM047587">
    <property type="protein sequence ID" value="KAI9907098.1"/>
    <property type="molecule type" value="Genomic_DNA"/>
</dbReference>
<evidence type="ECO:0000313" key="2">
    <source>
        <dbReference type="Proteomes" id="UP001163321"/>
    </source>
</evidence>
<protein>
    <submittedName>
        <fullName evidence="1">Uncharacterized protein</fullName>
    </submittedName>
</protein>
<gene>
    <name evidence="1" type="ORF">PsorP6_003277</name>
</gene>
<dbReference type="Proteomes" id="UP001163321">
    <property type="component" value="Chromosome 8"/>
</dbReference>
<name>A0ACC0VMZ7_9STRA</name>
<reference evidence="1 2" key="1">
    <citation type="journal article" date="2022" name="bioRxiv">
        <title>The genome of the oomycete Peronosclerospora sorghi, a cosmopolitan pathogen of maize and sorghum, is inflated with dispersed pseudogenes.</title>
        <authorList>
            <person name="Fletcher K."/>
            <person name="Martin F."/>
            <person name="Isakeit T."/>
            <person name="Cavanaugh K."/>
            <person name="Magill C."/>
            <person name="Michelmore R."/>
        </authorList>
    </citation>
    <scope>NUCLEOTIDE SEQUENCE [LARGE SCALE GENOMIC DNA]</scope>
    <source>
        <strain evidence="1">P6</strain>
    </source>
</reference>
<keyword evidence="2" id="KW-1185">Reference proteome</keyword>
<evidence type="ECO:0000313" key="1">
    <source>
        <dbReference type="EMBL" id="KAI9907098.1"/>
    </source>
</evidence>
<sequence length="94" mass="10200">MSDGKAASMDSSFGGWESSSSDSTPWFIPAWPAIGKIPLLNEFDLSSTKFIVSYGAPIGKQVESVVHKRLGLQLKQIYGMTEISPAVNYGEAMR</sequence>
<proteinExistence type="predicted"/>
<organism evidence="1 2">
    <name type="scientific">Peronosclerospora sorghi</name>
    <dbReference type="NCBI Taxonomy" id="230839"/>
    <lineage>
        <taxon>Eukaryota</taxon>
        <taxon>Sar</taxon>
        <taxon>Stramenopiles</taxon>
        <taxon>Oomycota</taxon>
        <taxon>Peronosporomycetes</taxon>
        <taxon>Peronosporales</taxon>
        <taxon>Peronosporaceae</taxon>
        <taxon>Peronosclerospora</taxon>
    </lineage>
</organism>
<comment type="caution">
    <text evidence="1">The sequence shown here is derived from an EMBL/GenBank/DDBJ whole genome shotgun (WGS) entry which is preliminary data.</text>
</comment>
<accession>A0ACC0VMZ7</accession>